<evidence type="ECO:0000313" key="1">
    <source>
        <dbReference type="EMBL" id="KAJ3093198.1"/>
    </source>
</evidence>
<organism evidence="1 2">
    <name type="scientific">Physocladia obscura</name>
    <dbReference type="NCBI Taxonomy" id="109957"/>
    <lineage>
        <taxon>Eukaryota</taxon>
        <taxon>Fungi</taxon>
        <taxon>Fungi incertae sedis</taxon>
        <taxon>Chytridiomycota</taxon>
        <taxon>Chytridiomycota incertae sedis</taxon>
        <taxon>Chytridiomycetes</taxon>
        <taxon>Chytridiales</taxon>
        <taxon>Chytriomycetaceae</taxon>
        <taxon>Physocladia</taxon>
    </lineage>
</organism>
<dbReference type="AlphaFoldDB" id="A0AAD5SQ29"/>
<dbReference type="EMBL" id="JADGJH010003146">
    <property type="protein sequence ID" value="KAJ3093198.1"/>
    <property type="molecule type" value="Genomic_DNA"/>
</dbReference>
<evidence type="ECO:0000313" key="2">
    <source>
        <dbReference type="Proteomes" id="UP001211907"/>
    </source>
</evidence>
<accession>A0AAD5SQ29</accession>
<name>A0AAD5SQ29_9FUNG</name>
<comment type="caution">
    <text evidence="1">The sequence shown here is derived from an EMBL/GenBank/DDBJ whole genome shotgun (WGS) entry which is preliminary data.</text>
</comment>
<sequence>MQINATIQAQAMQRTQLMYAAQQIQMAQVLSHPPQYLASPPRSPRNNRNIYAMAAREERRQFSQWTGASYVYLYHQTSPEAARAIVRSQKMTRGSAGIVGGGIYFADSPAATERKAHSHGVILKARVWMGRMAVMFVGLNHHSVTYTELENNGFDSIVLQGLASGPEYIVYNYENVDNISVCKSHYSDSDDDD</sequence>
<dbReference type="SUPFAM" id="SSF56399">
    <property type="entry name" value="ADP-ribosylation"/>
    <property type="match status" value="1"/>
</dbReference>
<evidence type="ECO:0008006" key="3">
    <source>
        <dbReference type="Google" id="ProtNLM"/>
    </source>
</evidence>
<dbReference type="Gene3D" id="3.90.228.10">
    <property type="match status" value="1"/>
</dbReference>
<gene>
    <name evidence="1" type="ORF">HK100_006750</name>
</gene>
<proteinExistence type="predicted"/>
<reference evidence="1" key="1">
    <citation type="submission" date="2020-05" db="EMBL/GenBank/DDBJ databases">
        <title>Phylogenomic resolution of chytrid fungi.</title>
        <authorList>
            <person name="Stajich J.E."/>
            <person name="Amses K."/>
            <person name="Simmons R."/>
            <person name="Seto K."/>
            <person name="Myers J."/>
            <person name="Bonds A."/>
            <person name="Quandt C.A."/>
            <person name="Barry K."/>
            <person name="Liu P."/>
            <person name="Grigoriev I."/>
            <person name="Longcore J.E."/>
            <person name="James T.Y."/>
        </authorList>
    </citation>
    <scope>NUCLEOTIDE SEQUENCE</scope>
    <source>
        <strain evidence="1">JEL0513</strain>
    </source>
</reference>
<dbReference type="Proteomes" id="UP001211907">
    <property type="component" value="Unassembled WGS sequence"/>
</dbReference>
<protein>
    <recommendedName>
        <fullName evidence="3">PARP catalytic domain-containing protein</fullName>
    </recommendedName>
</protein>
<keyword evidence="2" id="KW-1185">Reference proteome</keyword>